<evidence type="ECO:0008006" key="4">
    <source>
        <dbReference type="Google" id="ProtNLM"/>
    </source>
</evidence>
<dbReference type="AlphaFoldDB" id="B0C153"/>
<evidence type="ECO:0000256" key="1">
    <source>
        <dbReference type="SAM" id="SignalP"/>
    </source>
</evidence>
<protein>
    <recommendedName>
        <fullName evidence="4">Transporter</fullName>
    </recommendedName>
</protein>
<sequence length="254" mass="27798">MRISPSLLVSCTFSLTLSIWGMSPAQAADHLNLEEGLPTEVEDAYPIPYKGLEVQSLLRYERNGNEDRLLIEPRLEYGIAPNTQARISVPFSFGDGGEDNIEDVGVELFYNFNTESVSVPAFAISVSADLPTGPESASVDPTVRLLATKTIGNANMDRLHLNLGYSHNFAPQAGERRDQFSAILGYSRRINSDTMLVSDFVFEQEKEADTDAYLLELGIRHQLDPLTVFSIGAGAGLTSDSPDVRVTLGIQRSL</sequence>
<dbReference type="KEGG" id="amr:AM1_3457"/>
<dbReference type="HOGENOM" id="CLU_077649_0_0_3"/>
<proteinExistence type="predicted"/>
<evidence type="ECO:0000313" key="3">
    <source>
        <dbReference type="Proteomes" id="UP000000268"/>
    </source>
</evidence>
<dbReference type="STRING" id="329726.AM1_3457"/>
<dbReference type="OrthoDB" id="7977750at2"/>
<organism evidence="2 3">
    <name type="scientific">Acaryochloris marina (strain MBIC 11017)</name>
    <dbReference type="NCBI Taxonomy" id="329726"/>
    <lineage>
        <taxon>Bacteria</taxon>
        <taxon>Bacillati</taxon>
        <taxon>Cyanobacteriota</taxon>
        <taxon>Cyanophyceae</taxon>
        <taxon>Acaryochloridales</taxon>
        <taxon>Acaryochloridaceae</taxon>
        <taxon>Acaryochloris</taxon>
    </lineage>
</organism>
<keyword evidence="1" id="KW-0732">Signal</keyword>
<dbReference type="RefSeq" id="WP_012163849.1">
    <property type="nucleotide sequence ID" value="NC_009925.1"/>
</dbReference>
<keyword evidence="3" id="KW-1185">Reference proteome</keyword>
<feature type="signal peptide" evidence="1">
    <location>
        <begin position="1"/>
        <end position="27"/>
    </location>
</feature>
<evidence type="ECO:0000313" key="2">
    <source>
        <dbReference type="EMBL" id="ABW28451.1"/>
    </source>
</evidence>
<dbReference type="eggNOG" id="ENOG5030KRK">
    <property type="taxonomic scope" value="Bacteria"/>
</dbReference>
<reference evidence="2 3" key="1">
    <citation type="journal article" date="2008" name="Proc. Natl. Acad. Sci. U.S.A.">
        <title>Niche adaptation and genome expansion in the chlorophyll d-producing cyanobacterium Acaryochloris marina.</title>
        <authorList>
            <person name="Swingley W.D."/>
            <person name="Chen M."/>
            <person name="Cheung P.C."/>
            <person name="Conrad A.L."/>
            <person name="Dejesa L.C."/>
            <person name="Hao J."/>
            <person name="Honchak B.M."/>
            <person name="Karbach L.E."/>
            <person name="Kurdoglu A."/>
            <person name="Lahiri S."/>
            <person name="Mastrian S.D."/>
            <person name="Miyashita H."/>
            <person name="Page L."/>
            <person name="Ramakrishna P."/>
            <person name="Satoh S."/>
            <person name="Sattley W.M."/>
            <person name="Shimada Y."/>
            <person name="Taylor H.L."/>
            <person name="Tomo T."/>
            <person name="Tsuchiya T."/>
            <person name="Wang Z.T."/>
            <person name="Raymond J."/>
            <person name="Mimuro M."/>
            <person name="Blankenship R.E."/>
            <person name="Touchman J.W."/>
        </authorList>
    </citation>
    <scope>NUCLEOTIDE SEQUENCE [LARGE SCALE GENOMIC DNA]</scope>
    <source>
        <strain evidence="3">MBIC 11017</strain>
    </source>
</reference>
<dbReference type="Proteomes" id="UP000000268">
    <property type="component" value="Chromosome"/>
</dbReference>
<gene>
    <name evidence="2" type="ordered locus">AM1_3457</name>
</gene>
<name>B0C153_ACAM1</name>
<dbReference type="EMBL" id="CP000828">
    <property type="protein sequence ID" value="ABW28451.1"/>
    <property type="molecule type" value="Genomic_DNA"/>
</dbReference>
<accession>B0C153</accession>
<feature type="chain" id="PRO_5002746617" description="Transporter" evidence="1">
    <location>
        <begin position="28"/>
        <end position="254"/>
    </location>
</feature>